<feature type="domain" description="Peptidase M20 dimerisation" evidence="9">
    <location>
        <begin position="210"/>
        <end position="308"/>
    </location>
</feature>
<evidence type="ECO:0000256" key="7">
    <source>
        <dbReference type="PIRSR" id="PIRSR001235-1"/>
    </source>
</evidence>
<evidence type="ECO:0000256" key="4">
    <source>
        <dbReference type="ARBA" id="ARBA00022723"/>
    </source>
</evidence>
<dbReference type="AlphaFoldDB" id="A0A4Q0SZE7"/>
<feature type="binding site" evidence="7">
    <location>
        <position position="94"/>
    </location>
    <ligand>
        <name>Zn(2+)</name>
        <dbReference type="ChEBI" id="CHEBI:29105"/>
        <label>2</label>
    </ligand>
</feature>
<dbReference type="InterPro" id="IPR036264">
    <property type="entry name" value="Bact_exopeptidase_dim_dom"/>
</dbReference>
<keyword evidence="7" id="KW-0862">Zinc</keyword>
<evidence type="ECO:0000256" key="5">
    <source>
        <dbReference type="ARBA" id="ARBA00022801"/>
    </source>
</evidence>
<dbReference type="CDD" id="cd03884">
    <property type="entry name" value="M20_bAS"/>
    <property type="match status" value="1"/>
</dbReference>
<keyword evidence="6" id="KW-0464">Manganese</keyword>
<dbReference type="SUPFAM" id="SSF55031">
    <property type="entry name" value="Bacterial exopeptidase dimerisation domain"/>
    <property type="match status" value="1"/>
</dbReference>
<organism evidence="10 11">
    <name type="scientific">Granulicella sibirica</name>
    <dbReference type="NCBI Taxonomy" id="2479048"/>
    <lineage>
        <taxon>Bacteria</taxon>
        <taxon>Pseudomonadati</taxon>
        <taxon>Acidobacteriota</taxon>
        <taxon>Terriglobia</taxon>
        <taxon>Terriglobales</taxon>
        <taxon>Acidobacteriaceae</taxon>
        <taxon>Granulicella</taxon>
    </lineage>
</organism>
<dbReference type="Pfam" id="PF07687">
    <property type="entry name" value="M20_dimer"/>
    <property type="match status" value="1"/>
</dbReference>
<dbReference type="NCBIfam" id="NF006775">
    <property type="entry name" value="PRK09290.2-5"/>
    <property type="match status" value="1"/>
</dbReference>
<dbReference type="PANTHER" id="PTHR32494:SF19">
    <property type="entry name" value="ALLANTOATE DEIMINASE-RELATED"/>
    <property type="match status" value="1"/>
</dbReference>
<dbReference type="Gene3D" id="3.30.70.360">
    <property type="match status" value="1"/>
</dbReference>
<feature type="binding site" evidence="7">
    <location>
        <position position="381"/>
    </location>
    <ligand>
        <name>Zn(2+)</name>
        <dbReference type="ChEBI" id="CHEBI:29105"/>
        <label>2</label>
    </ligand>
</feature>
<comment type="cofactor">
    <cofactor evidence="7">
        <name>Zn(2+)</name>
        <dbReference type="ChEBI" id="CHEBI:29105"/>
    </cofactor>
    <text evidence="7">Binds 2 Zn(2+) ions per subunit.</text>
</comment>
<evidence type="ECO:0000259" key="9">
    <source>
        <dbReference type="Pfam" id="PF07687"/>
    </source>
</evidence>
<keyword evidence="11" id="KW-1185">Reference proteome</keyword>
<dbReference type="InterPro" id="IPR002933">
    <property type="entry name" value="Peptidase_M20"/>
</dbReference>
<dbReference type="InterPro" id="IPR010158">
    <property type="entry name" value="Amidase_Cbmase"/>
</dbReference>
<feature type="binding site" evidence="8">
    <location>
        <position position="287"/>
    </location>
    <ligand>
        <name>allantoate</name>
        <dbReference type="ChEBI" id="CHEBI:17536"/>
    </ligand>
</feature>
<keyword evidence="5 10" id="KW-0378">Hydrolase</keyword>
<reference evidence="10 11" key="1">
    <citation type="submission" date="2018-11" db="EMBL/GenBank/DDBJ databases">
        <authorList>
            <person name="Mardanov A.V."/>
            <person name="Ravin N.V."/>
            <person name="Dedysh S.N."/>
        </authorList>
    </citation>
    <scope>NUCLEOTIDE SEQUENCE [LARGE SCALE GENOMIC DNA]</scope>
    <source>
        <strain evidence="10 11">AF10</strain>
    </source>
</reference>
<evidence type="ECO:0000256" key="3">
    <source>
        <dbReference type="ARBA" id="ARBA00011738"/>
    </source>
</evidence>
<dbReference type="Pfam" id="PF01546">
    <property type="entry name" value="Peptidase_M20"/>
    <property type="match status" value="1"/>
</dbReference>
<comment type="subunit">
    <text evidence="3">Homodimer.</text>
</comment>
<evidence type="ECO:0000256" key="8">
    <source>
        <dbReference type="PIRSR" id="PIRSR001235-2"/>
    </source>
</evidence>
<accession>A0A4Q0SZE7</accession>
<sequence length="410" mass="42732">MIKLSDRREMAARVVARCRELAAYSEVAGETTRTFLSEPMREVHRLVAGWMTSAGMAVTVDAIGNVRGVFGGAGAPRLIIASHLDTVPNAGAFDGILGVMLGIAVVEAFAGAGLPIAIEVIGFSEEEGVRFRRPFLGSMALVGTLDEMTLGVKDTNAVTVSDAVRGFGLDPSRMGEARLSPVTKGYLEFHIEQGPVLESLGRALGVVTALVGQTRLEFTFAGHSNHAGTTPMHLRRDALAAASAWVVAVEELARGTDGLVATVGRIEAFPGAGNVVPGKVTALLDVRHAEDWVRGEAVGRLMDAAASAGAKRGVAVSHRVLMEQAAVGLDVGLTGMLEEAMRNIGEAPVLLASGAGHDAMIVAPHVASVMLFVRSPGGISHHPDEDVLLEDVDAALAVGVEFVRLVAAAY</sequence>
<feature type="binding site" evidence="7">
    <location>
        <position position="190"/>
    </location>
    <ligand>
        <name>Zn(2+)</name>
        <dbReference type="ChEBI" id="CHEBI:29105"/>
        <label>1</label>
    </ligand>
</feature>
<gene>
    <name evidence="10" type="ORF">GRAN_4112</name>
</gene>
<dbReference type="PIRSF" id="PIRSF001235">
    <property type="entry name" value="Amidase_carbamoylase"/>
    <property type="match status" value="1"/>
</dbReference>
<feature type="binding site" evidence="8">
    <location>
        <position position="215"/>
    </location>
    <ligand>
        <name>allantoate</name>
        <dbReference type="ChEBI" id="CHEBI:17536"/>
    </ligand>
</feature>
<proteinExistence type="inferred from homology"/>
<reference evidence="11" key="2">
    <citation type="submission" date="2019-02" db="EMBL/GenBank/DDBJ databases">
        <title>Granulicella sibirica sp. nov., a psychrotolerant acidobacterium isolated from an organic soil layer in forested tundra, West Siberia.</title>
        <authorList>
            <person name="Oshkin I.Y."/>
            <person name="Kulichevskaya I.S."/>
            <person name="Rijpstra W.I.C."/>
            <person name="Sinninghe Damste J.S."/>
            <person name="Rakitin A.L."/>
            <person name="Ravin N.V."/>
            <person name="Dedysh S.N."/>
        </authorList>
    </citation>
    <scope>NUCLEOTIDE SEQUENCE [LARGE SCALE GENOMIC DNA]</scope>
    <source>
        <strain evidence="11">AF10</strain>
    </source>
</reference>
<feature type="binding site" evidence="7">
    <location>
        <position position="83"/>
    </location>
    <ligand>
        <name>Zn(2+)</name>
        <dbReference type="ChEBI" id="CHEBI:29105"/>
        <label>1</label>
    </ligand>
</feature>
<dbReference type="Proteomes" id="UP000289437">
    <property type="component" value="Unassembled WGS sequence"/>
</dbReference>
<evidence type="ECO:0000313" key="10">
    <source>
        <dbReference type="EMBL" id="RXH55008.1"/>
    </source>
</evidence>
<dbReference type="EMBL" id="RDSM01000003">
    <property type="protein sequence ID" value="RXH55008.1"/>
    <property type="molecule type" value="Genomic_DNA"/>
</dbReference>
<evidence type="ECO:0000313" key="11">
    <source>
        <dbReference type="Proteomes" id="UP000289437"/>
    </source>
</evidence>
<feature type="binding site" evidence="7">
    <location>
        <position position="94"/>
    </location>
    <ligand>
        <name>Zn(2+)</name>
        <dbReference type="ChEBI" id="CHEBI:29105"/>
        <label>1</label>
    </ligand>
</feature>
<name>A0A4Q0SZE7_9BACT</name>
<dbReference type="SUPFAM" id="SSF53187">
    <property type="entry name" value="Zn-dependent exopeptidases"/>
    <property type="match status" value="1"/>
</dbReference>
<dbReference type="InterPro" id="IPR011650">
    <property type="entry name" value="Peptidase_M20_dimer"/>
</dbReference>
<feature type="binding site" evidence="7">
    <location>
        <position position="127"/>
    </location>
    <ligand>
        <name>Zn(2+)</name>
        <dbReference type="ChEBI" id="CHEBI:29105"/>
        <label>2</label>
    </ligand>
</feature>
<dbReference type="GO" id="GO:0016813">
    <property type="term" value="F:hydrolase activity, acting on carbon-nitrogen (but not peptide) bonds, in linear amidines"/>
    <property type="evidence" value="ECO:0007669"/>
    <property type="project" value="InterPro"/>
</dbReference>
<dbReference type="PANTHER" id="PTHR32494">
    <property type="entry name" value="ALLANTOATE DEIMINASE-RELATED"/>
    <property type="match status" value="1"/>
</dbReference>
<dbReference type="RefSeq" id="WP_192898040.1">
    <property type="nucleotide sequence ID" value="NZ_RDSM01000003.1"/>
</dbReference>
<evidence type="ECO:0000256" key="1">
    <source>
        <dbReference type="ARBA" id="ARBA00001936"/>
    </source>
</evidence>
<dbReference type="NCBIfam" id="TIGR01879">
    <property type="entry name" value="hydantase"/>
    <property type="match status" value="1"/>
</dbReference>
<comment type="similarity">
    <text evidence="2">Belongs to the peptidase M20 family.</text>
</comment>
<keyword evidence="4 7" id="KW-0479">Metal-binding</keyword>
<comment type="cofactor">
    <cofactor evidence="1">
        <name>Mn(2+)</name>
        <dbReference type="ChEBI" id="CHEBI:29035"/>
    </cofactor>
</comment>
<protein>
    <submittedName>
        <fullName evidence="10">N-carbamoyl-L-amino acid hydrolase</fullName>
    </submittedName>
</protein>
<comment type="caution">
    <text evidence="10">The sequence shown here is derived from an EMBL/GenBank/DDBJ whole genome shotgun (WGS) entry which is preliminary data.</text>
</comment>
<evidence type="ECO:0000256" key="6">
    <source>
        <dbReference type="ARBA" id="ARBA00023211"/>
    </source>
</evidence>
<dbReference type="Gene3D" id="3.40.630.10">
    <property type="entry name" value="Zn peptidases"/>
    <property type="match status" value="1"/>
</dbReference>
<evidence type="ECO:0000256" key="2">
    <source>
        <dbReference type="ARBA" id="ARBA00006153"/>
    </source>
</evidence>
<dbReference type="GO" id="GO:0046872">
    <property type="term" value="F:metal ion binding"/>
    <property type="evidence" value="ECO:0007669"/>
    <property type="project" value="UniProtKB-KW"/>
</dbReference>
<feature type="binding site" evidence="8">
    <location>
        <position position="274"/>
    </location>
    <ligand>
        <name>allantoate</name>
        <dbReference type="ChEBI" id="CHEBI:17536"/>
    </ligand>
</feature>